<sequence length="221" mass="24039">MTFSITAKCKETGQFGVAVSTKVPAVGALCPFTAPKAGAVATQSFVNPYIGINGVRYLSEGFSAEKVKEKVLKEDAQPAIRQFCIVDKDGNSAAFSGDECEGWYGHREGDHFAVAGNMLTGPETIQAMYDSFLETEGKPLSERLIMALQAGQDEGGDKRGRQSAAVRVSDTEEYPLVDLRVDEHPDPVKELYRVHQVAEEELFPFVGDLPTKDNPKGNFDS</sequence>
<accession>A0A1H3H5A4</accession>
<dbReference type="InterPro" id="IPR029055">
    <property type="entry name" value="Ntn_hydrolases_N"/>
</dbReference>
<name>A0A1H3H5A4_9BACI</name>
<evidence type="ECO:0000313" key="2">
    <source>
        <dbReference type="Proteomes" id="UP000198647"/>
    </source>
</evidence>
<comment type="caution">
    <text evidence="1">The sequence shown here is derived from an EMBL/GenBank/DDBJ whole genome shotgun (WGS) entry which is preliminary data.</text>
</comment>
<gene>
    <name evidence="1" type="ORF">SAMN04488081_2073</name>
</gene>
<dbReference type="EMBL" id="FNOS01000005">
    <property type="protein sequence ID" value="SDY10753.1"/>
    <property type="molecule type" value="Genomic_DNA"/>
</dbReference>
<dbReference type="Gene3D" id="3.60.20.10">
    <property type="entry name" value="Glutamine Phosphoribosylpyrophosphate, subunit 1, domain 1"/>
    <property type="match status" value="1"/>
</dbReference>
<protein>
    <submittedName>
        <fullName evidence="1">Uncharacterized conserved protein, Ntn-hydrolase superfamily</fullName>
    </submittedName>
</protein>
<dbReference type="Pfam" id="PF06267">
    <property type="entry name" value="DUF1028"/>
    <property type="match status" value="1"/>
</dbReference>
<keyword evidence="2" id="KW-1185">Reference proteome</keyword>
<dbReference type="SUPFAM" id="SSF56235">
    <property type="entry name" value="N-terminal nucleophile aminohydrolases (Ntn hydrolases)"/>
    <property type="match status" value="1"/>
</dbReference>
<evidence type="ECO:0000313" key="1">
    <source>
        <dbReference type="EMBL" id="SDY10753.1"/>
    </source>
</evidence>
<proteinExistence type="predicted"/>
<reference evidence="1 2" key="1">
    <citation type="submission" date="2016-10" db="EMBL/GenBank/DDBJ databases">
        <authorList>
            <person name="Varghese N."/>
            <person name="Submissions S."/>
        </authorList>
    </citation>
    <scope>NUCLEOTIDE SEQUENCE [LARGE SCALE GENOMIC DNA]</scope>
    <source>
        <strain evidence="1 2">DSM 20748</strain>
    </source>
</reference>
<dbReference type="PANTHER" id="PTHR39328">
    <property type="entry name" value="BLL2871 PROTEIN"/>
    <property type="match status" value="1"/>
</dbReference>
<dbReference type="RefSeq" id="WP_093107592.1">
    <property type="nucleotide sequence ID" value="NZ_FNOS01000005.1"/>
</dbReference>
<dbReference type="InterPro" id="IPR010430">
    <property type="entry name" value="DUF1028"/>
</dbReference>
<dbReference type="PANTHER" id="PTHR39328:SF1">
    <property type="entry name" value="BLL2871 PROTEIN"/>
    <property type="match status" value="1"/>
</dbReference>
<organism evidence="1 2">
    <name type="scientific">Salimicrobium album</name>
    <dbReference type="NCBI Taxonomy" id="50717"/>
    <lineage>
        <taxon>Bacteria</taxon>
        <taxon>Bacillati</taxon>
        <taxon>Bacillota</taxon>
        <taxon>Bacilli</taxon>
        <taxon>Bacillales</taxon>
        <taxon>Bacillaceae</taxon>
        <taxon>Salimicrobium</taxon>
    </lineage>
</organism>
<dbReference type="Proteomes" id="UP000198647">
    <property type="component" value="Unassembled WGS sequence"/>
</dbReference>